<feature type="domain" description="NodB homology" evidence="3">
    <location>
        <begin position="326"/>
        <end position="501"/>
    </location>
</feature>
<keyword evidence="2" id="KW-1133">Transmembrane helix</keyword>
<dbReference type="RefSeq" id="WP_342469459.1">
    <property type="nucleotide sequence ID" value="NZ_JBHSNQ010000009.1"/>
</dbReference>
<feature type="compositionally biased region" description="Acidic residues" evidence="1">
    <location>
        <begin position="180"/>
        <end position="190"/>
    </location>
</feature>
<reference evidence="5" key="1">
    <citation type="journal article" date="2019" name="Int. J. Syst. Evol. Microbiol.">
        <title>The Global Catalogue of Microorganisms (GCM) 10K type strain sequencing project: providing services to taxonomists for standard genome sequencing and annotation.</title>
        <authorList>
            <consortium name="The Broad Institute Genomics Platform"/>
            <consortium name="The Broad Institute Genome Sequencing Center for Infectious Disease"/>
            <person name="Wu L."/>
            <person name="Ma J."/>
        </authorList>
    </citation>
    <scope>NUCLEOTIDE SEQUENCE [LARGE SCALE GENOMIC DNA]</scope>
    <source>
        <strain evidence="5">CCUG 56331</strain>
    </source>
</reference>
<dbReference type="CDD" id="cd10917">
    <property type="entry name" value="CE4_NodB_like_6s_7s"/>
    <property type="match status" value="1"/>
</dbReference>
<organism evidence="4 5">
    <name type="scientific">Ureibacillus suwonensis</name>
    <dbReference type="NCBI Taxonomy" id="313007"/>
    <lineage>
        <taxon>Bacteria</taxon>
        <taxon>Bacillati</taxon>
        <taxon>Bacillota</taxon>
        <taxon>Bacilli</taxon>
        <taxon>Bacillales</taxon>
        <taxon>Caryophanaceae</taxon>
        <taxon>Ureibacillus</taxon>
    </lineage>
</organism>
<keyword evidence="4" id="KW-0378">Hydrolase</keyword>
<feature type="region of interest" description="Disordered" evidence="1">
    <location>
        <begin position="280"/>
        <end position="309"/>
    </location>
</feature>
<evidence type="ECO:0000259" key="3">
    <source>
        <dbReference type="PROSITE" id="PS51677"/>
    </source>
</evidence>
<evidence type="ECO:0000256" key="2">
    <source>
        <dbReference type="SAM" id="Phobius"/>
    </source>
</evidence>
<gene>
    <name evidence="4" type="ORF">ACFPOH_00935</name>
</gene>
<protein>
    <submittedName>
        <fullName evidence="4">Polysaccharide deacetylase family protein</fullName>
        <ecNumber evidence="4">3.-.-.-</ecNumber>
    </submittedName>
</protein>
<evidence type="ECO:0000313" key="5">
    <source>
        <dbReference type="Proteomes" id="UP001595978"/>
    </source>
</evidence>
<feature type="transmembrane region" description="Helical" evidence="2">
    <location>
        <begin position="249"/>
        <end position="271"/>
    </location>
</feature>
<dbReference type="GO" id="GO:0016787">
    <property type="term" value="F:hydrolase activity"/>
    <property type="evidence" value="ECO:0007669"/>
    <property type="project" value="UniProtKB-KW"/>
</dbReference>
<accession>A0ABW0RAG0</accession>
<proteinExistence type="predicted"/>
<name>A0ABW0RAG0_9BACL</name>
<dbReference type="InterPro" id="IPR002509">
    <property type="entry name" value="NODB_dom"/>
</dbReference>
<sequence>MSVHNVKILELLSIHEVNGYSLLKLKVFSFKDQMELYWLIDHETGNALQEICKFRGAERYRLSLQTSFNAQTQRYTSFVTKTYRDSSQKMNFHCSAKFHRQLERIKNCQSITSLLSFDFLFPNLPKEETLNVLENVEEDIHDSTGTASDVEETALVEETIEAIADSNDIQNETEIKEETVESEILTEEEEKISVDPEEKIEDSGVQDNIPEKDSVNEPAKEQKSDSVAHTYIFSKLPQLKRRFRSNKGFPQHLLTASLICAILLIVFIIIFDVLSSPKSKTVENADSSSTISEDNSSTADESTDPSEGGIPSLQIDDFLTFSIPDGNVALTFNDGPTKYTQAIVDVLKEKEVGGTFFFIGYNVQKHPDIVEYVHTNGFSIGSHSMTHAAMNEQTLEEQQYEISESKKVIEEIIGQPVKFFRPPNGLINETTQAAAEKEQTQIILWNLDPRDWESEKAEEIVEKIKSEPTSSSIITFHESAQVVEALPTIIDYLKQQNLKIVNLQ</sequence>
<feature type="region of interest" description="Disordered" evidence="1">
    <location>
        <begin position="174"/>
        <end position="223"/>
    </location>
</feature>
<dbReference type="Proteomes" id="UP001595978">
    <property type="component" value="Unassembled WGS sequence"/>
</dbReference>
<keyword evidence="2" id="KW-0472">Membrane</keyword>
<dbReference type="EMBL" id="JBHSNQ010000009">
    <property type="protein sequence ID" value="MFC5540360.1"/>
    <property type="molecule type" value="Genomic_DNA"/>
</dbReference>
<dbReference type="EC" id="3.-.-.-" evidence="4"/>
<dbReference type="InterPro" id="IPR050248">
    <property type="entry name" value="Polysacc_deacetylase_ArnD"/>
</dbReference>
<comment type="caution">
    <text evidence="4">The sequence shown here is derived from an EMBL/GenBank/DDBJ whole genome shotgun (WGS) entry which is preliminary data.</text>
</comment>
<feature type="compositionally biased region" description="Basic and acidic residues" evidence="1">
    <location>
        <begin position="209"/>
        <end position="223"/>
    </location>
</feature>
<dbReference type="Pfam" id="PF01522">
    <property type="entry name" value="Polysacc_deac_1"/>
    <property type="match status" value="1"/>
</dbReference>
<dbReference type="SUPFAM" id="SSF88713">
    <property type="entry name" value="Glycoside hydrolase/deacetylase"/>
    <property type="match status" value="1"/>
</dbReference>
<feature type="compositionally biased region" description="Low complexity" evidence="1">
    <location>
        <begin position="286"/>
        <end position="298"/>
    </location>
</feature>
<evidence type="ECO:0000313" key="4">
    <source>
        <dbReference type="EMBL" id="MFC5540360.1"/>
    </source>
</evidence>
<dbReference type="InterPro" id="IPR011330">
    <property type="entry name" value="Glyco_hydro/deAcase_b/a-brl"/>
</dbReference>
<dbReference type="PROSITE" id="PS51677">
    <property type="entry name" value="NODB"/>
    <property type="match status" value="1"/>
</dbReference>
<keyword evidence="2" id="KW-0812">Transmembrane</keyword>
<dbReference type="PANTHER" id="PTHR10587">
    <property type="entry name" value="GLYCOSYL TRANSFERASE-RELATED"/>
    <property type="match status" value="1"/>
</dbReference>
<dbReference type="Gene3D" id="3.20.20.370">
    <property type="entry name" value="Glycoside hydrolase/deacetylase"/>
    <property type="match status" value="1"/>
</dbReference>
<evidence type="ECO:0000256" key="1">
    <source>
        <dbReference type="SAM" id="MobiDB-lite"/>
    </source>
</evidence>
<keyword evidence="5" id="KW-1185">Reference proteome</keyword>